<dbReference type="InterPro" id="IPR051177">
    <property type="entry name" value="CIK-Related_Protein"/>
</dbReference>
<evidence type="ECO:0000313" key="4">
    <source>
        <dbReference type="Proteomes" id="UP001329430"/>
    </source>
</evidence>
<name>A0AAN7ZX32_9COLE</name>
<evidence type="ECO:0000259" key="2">
    <source>
        <dbReference type="PROSITE" id="PS50011"/>
    </source>
</evidence>
<dbReference type="EMBL" id="JAVRBK010000001">
    <property type="protein sequence ID" value="KAK5650226.1"/>
    <property type="molecule type" value="Genomic_DNA"/>
</dbReference>
<evidence type="ECO:0000256" key="1">
    <source>
        <dbReference type="ARBA" id="ARBA00038349"/>
    </source>
</evidence>
<dbReference type="Gene3D" id="3.30.200.20">
    <property type="entry name" value="Phosphorylase Kinase, domain 1"/>
    <property type="match status" value="1"/>
</dbReference>
<dbReference type="SUPFAM" id="SSF48371">
    <property type="entry name" value="ARM repeat"/>
    <property type="match status" value="1"/>
</dbReference>
<dbReference type="InterPro" id="IPR011989">
    <property type="entry name" value="ARM-like"/>
</dbReference>
<dbReference type="InterPro" id="IPR016024">
    <property type="entry name" value="ARM-type_fold"/>
</dbReference>
<dbReference type="PANTHER" id="PTHR12984">
    <property type="entry name" value="SCY1-RELATED S/T PROTEIN KINASE-LIKE"/>
    <property type="match status" value="1"/>
</dbReference>
<dbReference type="CDD" id="cd14011">
    <property type="entry name" value="PK_SCY1_like"/>
    <property type="match status" value="1"/>
</dbReference>
<proteinExistence type="inferred from homology"/>
<keyword evidence="4" id="KW-1185">Reference proteome</keyword>
<dbReference type="InterPro" id="IPR011009">
    <property type="entry name" value="Kinase-like_dom_sf"/>
</dbReference>
<dbReference type="Proteomes" id="UP001329430">
    <property type="component" value="Chromosome 1"/>
</dbReference>
<protein>
    <recommendedName>
        <fullName evidence="2">Protein kinase domain-containing protein</fullName>
    </recommendedName>
</protein>
<dbReference type="InterPro" id="IPR000719">
    <property type="entry name" value="Prot_kinase_dom"/>
</dbReference>
<dbReference type="SUPFAM" id="SSF56112">
    <property type="entry name" value="Protein kinase-like (PK-like)"/>
    <property type="match status" value="1"/>
</dbReference>
<dbReference type="FunFam" id="3.30.200.20:FF:000179">
    <property type="entry name" value="SCY1 like pseudokinase 2"/>
    <property type="match status" value="1"/>
</dbReference>
<gene>
    <name evidence="3" type="ORF">RI129_001255</name>
</gene>
<comment type="caution">
    <text evidence="3">The sequence shown here is derived from an EMBL/GenBank/DDBJ whole genome shotgun (WGS) entry which is preliminary data.</text>
</comment>
<sequence length="830" mass="93717">MEVFNKLYSQVSSSVSSTVSQLSGVLPGNPVTREFDASSHIASGGPGLLWKIYKGCKRSTKQEAAIFVLEKRQLDKFNKSDKEMILESLRLGVSQLTKIRHPRILTVQHPLEESRESLAFATEPVFASLANVLGETVNMPQPANLSDYKFYDIEIKYGLLQIGEGLAFLHNDVKLVHRNICPESIIINQQGAWKIFGLDFCVHSTSSNQVFYPFQQYDFTLPYVSQPKVEYIPPEYTLTETHSTSSDLFSLGMLAYVLHSLNHQTLISVKDWHQFKSRPQQLKTLSTSKLQCLPDSLREYVKMMLNVVPDLRPDAHQFVKIPYFEDVGVKTLTYLDSLLQWDNLQRSQFYKGLPEALTKLPQRVRVQQVLPCLARDLAQPTMIPFVLPSILDIAQECNEVEYITKILPHLKPVMKLVNPIQILLIFLQRMELLLKLTPTSDIQQHVLPMLYRGLDADTPQIHELCLSVLPTFAALLDHGSVKNSVLPRIKKLCLSTSTLSVRVNCLLCIGRLLEHLDKWLVLDEVLPFLPQIPSREPAVIMGILGIYKLAMTHKKLGITKEIMATRVLPFLIPLCIENGLTLKQFNALVALVTQMFRLVESEHRIKLEQLNTVQEHQKILESNMPTIVPNTNPTSLDKIFTDFGLDDNLPLSLNTQRQSVSSLSLQDKQRILKQQETVKILQNQTMLDPLPVNTNTTPAQPVNLTNTLPPMLSPPWYNSNSINSPMHVPTNFVNSSNFNAQTSQGLQTLPLNNVSNNSVTSANLLHDPFQLSKVNQTDSKGNFQTSKFQASLQPQNFYSAQNVMKPTFSSNKSESGNISLSKDEIMDFLK</sequence>
<dbReference type="Pfam" id="PF00069">
    <property type="entry name" value="Pkinase"/>
    <property type="match status" value="1"/>
</dbReference>
<dbReference type="AlphaFoldDB" id="A0AAN7ZX32"/>
<dbReference type="GO" id="GO:0005524">
    <property type="term" value="F:ATP binding"/>
    <property type="evidence" value="ECO:0007669"/>
    <property type="project" value="InterPro"/>
</dbReference>
<dbReference type="PROSITE" id="PS50011">
    <property type="entry name" value="PROTEIN_KINASE_DOM"/>
    <property type="match status" value="1"/>
</dbReference>
<organism evidence="3 4">
    <name type="scientific">Pyrocoelia pectoralis</name>
    <dbReference type="NCBI Taxonomy" id="417401"/>
    <lineage>
        <taxon>Eukaryota</taxon>
        <taxon>Metazoa</taxon>
        <taxon>Ecdysozoa</taxon>
        <taxon>Arthropoda</taxon>
        <taxon>Hexapoda</taxon>
        <taxon>Insecta</taxon>
        <taxon>Pterygota</taxon>
        <taxon>Neoptera</taxon>
        <taxon>Endopterygota</taxon>
        <taxon>Coleoptera</taxon>
        <taxon>Polyphaga</taxon>
        <taxon>Elateriformia</taxon>
        <taxon>Elateroidea</taxon>
        <taxon>Lampyridae</taxon>
        <taxon>Lampyrinae</taxon>
        <taxon>Pyrocoelia</taxon>
    </lineage>
</organism>
<feature type="domain" description="Protein kinase" evidence="2">
    <location>
        <begin position="35"/>
        <end position="324"/>
    </location>
</feature>
<accession>A0AAN7ZX32</accession>
<dbReference type="Gene3D" id="1.10.510.10">
    <property type="entry name" value="Transferase(Phosphotransferase) domain 1"/>
    <property type="match status" value="1"/>
</dbReference>
<comment type="similarity">
    <text evidence="1">Belongs to the protein kinase superfamily.</text>
</comment>
<dbReference type="PANTHER" id="PTHR12984:SF6">
    <property type="entry name" value="SCY1-LIKE PROTEIN 2"/>
    <property type="match status" value="1"/>
</dbReference>
<reference evidence="3 4" key="1">
    <citation type="journal article" date="2024" name="Insects">
        <title>An Improved Chromosome-Level Genome Assembly of the Firefly Pyrocoelia pectoralis.</title>
        <authorList>
            <person name="Fu X."/>
            <person name="Meyer-Rochow V.B."/>
            <person name="Ballantyne L."/>
            <person name="Zhu X."/>
        </authorList>
    </citation>
    <scope>NUCLEOTIDE SEQUENCE [LARGE SCALE GENOMIC DNA]</scope>
    <source>
        <strain evidence="3">XCY_ONT2</strain>
    </source>
</reference>
<dbReference type="FunFam" id="1.25.10.10:FF:000189">
    <property type="entry name" value="SCY1-like pseudokinase 2"/>
    <property type="match status" value="1"/>
</dbReference>
<dbReference type="SMART" id="SM00220">
    <property type="entry name" value="S_TKc"/>
    <property type="match status" value="1"/>
</dbReference>
<evidence type="ECO:0000313" key="3">
    <source>
        <dbReference type="EMBL" id="KAK5650226.1"/>
    </source>
</evidence>
<dbReference type="GO" id="GO:0004672">
    <property type="term" value="F:protein kinase activity"/>
    <property type="evidence" value="ECO:0007669"/>
    <property type="project" value="InterPro"/>
</dbReference>
<dbReference type="Gene3D" id="1.25.10.10">
    <property type="entry name" value="Leucine-rich Repeat Variant"/>
    <property type="match status" value="1"/>
</dbReference>